<proteinExistence type="predicted"/>
<feature type="domain" description="SCP" evidence="1">
    <location>
        <begin position="76"/>
        <end position="102"/>
    </location>
</feature>
<evidence type="ECO:0000259" key="1">
    <source>
        <dbReference type="Pfam" id="PF00188"/>
    </source>
</evidence>
<dbReference type="Proteomes" id="UP000594261">
    <property type="component" value="Chromosome 11"/>
</dbReference>
<protein>
    <recommendedName>
        <fullName evidence="1">SCP domain-containing protein</fullName>
    </recommendedName>
</protein>
<dbReference type="SUPFAM" id="SSF55797">
    <property type="entry name" value="PR-1-like"/>
    <property type="match status" value="1"/>
</dbReference>
<organism evidence="2 3">
    <name type="scientific">Quercus lobata</name>
    <name type="common">Valley oak</name>
    <dbReference type="NCBI Taxonomy" id="97700"/>
    <lineage>
        <taxon>Eukaryota</taxon>
        <taxon>Viridiplantae</taxon>
        <taxon>Streptophyta</taxon>
        <taxon>Embryophyta</taxon>
        <taxon>Tracheophyta</taxon>
        <taxon>Spermatophyta</taxon>
        <taxon>Magnoliopsida</taxon>
        <taxon>eudicotyledons</taxon>
        <taxon>Gunneridae</taxon>
        <taxon>Pentapetalae</taxon>
        <taxon>rosids</taxon>
        <taxon>fabids</taxon>
        <taxon>Fagales</taxon>
        <taxon>Fagaceae</taxon>
        <taxon>Quercus</taxon>
    </lineage>
</organism>
<keyword evidence="3" id="KW-1185">Reference proteome</keyword>
<reference evidence="2" key="2">
    <citation type="submission" date="2021-01" db="UniProtKB">
        <authorList>
            <consortium name="EnsemblPlants"/>
        </authorList>
    </citation>
    <scope>IDENTIFICATION</scope>
</reference>
<evidence type="ECO:0000313" key="2">
    <source>
        <dbReference type="EnsemblPlants" id="QL11p014412:mrna"/>
    </source>
</evidence>
<dbReference type="EnsemblPlants" id="QL11p014412:mrna">
    <property type="protein sequence ID" value="QL11p014412:mrna"/>
    <property type="gene ID" value="QL11p014412"/>
</dbReference>
<dbReference type="Gramene" id="QL11p014412:mrna">
    <property type="protein sequence ID" value="QL11p014412:mrna"/>
    <property type="gene ID" value="QL11p014412"/>
</dbReference>
<dbReference type="InterPro" id="IPR035940">
    <property type="entry name" value="CAP_sf"/>
</dbReference>
<dbReference type="AlphaFoldDB" id="A0A7N2MYJ7"/>
<reference evidence="2 3" key="1">
    <citation type="journal article" date="2016" name="G3 (Bethesda)">
        <title>First Draft Assembly and Annotation of the Genome of a California Endemic Oak Quercus lobata Nee (Fagaceae).</title>
        <authorList>
            <person name="Sork V.L."/>
            <person name="Fitz-Gibbon S.T."/>
            <person name="Puiu D."/>
            <person name="Crepeau M."/>
            <person name="Gugger P.F."/>
            <person name="Sherman R."/>
            <person name="Stevens K."/>
            <person name="Langley C.H."/>
            <person name="Pellegrini M."/>
            <person name="Salzberg S.L."/>
        </authorList>
    </citation>
    <scope>NUCLEOTIDE SEQUENCE [LARGE SCALE GENOMIC DNA]</scope>
    <source>
        <strain evidence="2 3">cv. SW786</strain>
    </source>
</reference>
<sequence>MSDTWQGHNPRVTNRAREIQLLSFLGSLTLSLSPQQASLFFSASLLLLHHHRHMSIKSTEIKACWRKQGKTSPILLDPHNAARLALGLQPLVWDAKLARYAQWPFSSDRFFLFDLESLNENNLRIEDLGIENILLEHYTTNLMESLVLLND</sequence>
<evidence type="ECO:0000313" key="3">
    <source>
        <dbReference type="Proteomes" id="UP000594261"/>
    </source>
</evidence>
<dbReference type="EMBL" id="LRBV02000011">
    <property type="status" value="NOT_ANNOTATED_CDS"/>
    <property type="molecule type" value="Genomic_DNA"/>
</dbReference>
<name>A0A7N2MYJ7_QUELO</name>
<dbReference type="Pfam" id="PF00188">
    <property type="entry name" value="CAP"/>
    <property type="match status" value="1"/>
</dbReference>
<dbReference type="InterPro" id="IPR014044">
    <property type="entry name" value="CAP_dom"/>
</dbReference>
<dbReference type="InParanoid" id="A0A7N2MYJ7"/>
<accession>A0A7N2MYJ7</accession>